<dbReference type="PANTHER" id="PTHR37305:SF1">
    <property type="entry name" value="MEMBRANE PROTEIN"/>
    <property type="match status" value="1"/>
</dbReference>
<feature type="transmembrane region" description="Helical" evidence="1">
    <location>
        <begin position="114"/>
        <end position="142"/>
    </location>
</feature>
<feature type="transmembrane region" description="Helical" evidence="1">
    <location>
        <begin position="230"/>
        <end position="252"/>
    </location>
</feature>
<dbReference type="GO" id="GO:0005886">
    <property type="term" value="C:plasma membrane"/>
    <property type="evidence" value="ECO:0007669"/>
    <property type="project" value="UniProtKB-SubCell"/>
</dbReference>
<keyword evidence="1" id="KW-0812">Transmembrane</keyword>
<keyword evidence="1" id="KW-1133">Transmembrane helix</keyword>
<comment type="caution">
    <text evidence="2">The sequence shown here is derived from an EMBL/GenBank/DDBJ whole genome shotgun (WGS) entry which is preliminary data.</text>
</comment>
<accession>A0A2N8PTS4</accession>
<reference evidence="2 3" key="1">
    <citation type="submission" date="2018-12" db="EMBL/GenBank/DDBJ databases">
        <title>A novel vanA-carrying plasmid in a clinical isolate of Enterococcus avium.</title>
        <authorList>
            <person name="Bernasconi O.J."/>
            <person name="Luzzaro F."/>
            <person name="Endimiani A."/>
        </authorList>
    </citation>
    <scope>NUCLEOTIDE SEQUENCE [LARGE SCALE GENOMIC DNA]</scope>
    <source>
        <strain evidence="2 3">LC0559/18</strain>
    </source>
</reference>
<dbReference type="AlphaFoldDB" id="A0A2N8PTS4"/>
<dbReference type="PANTHER" id="PTHR37305">
    <property type="entry name" value="INTEGRAL MEMBRANE PROTEIN-RELATED"/>
    <property type="match status" value="1"/>
</dbReference>
<sequence length="263" mass="28731">MVNIIKSDIFRLRKGAAVRNVFLAGIIIIVITGVNMAGSSSGFGGVGVQTTASAARALPGNGAEFLQQMRDDGLFPFFILAFAVAVLGAEYSTGTIRNSLSYFVDRRKVFFAKCITGFLCCLAYTCLCLIVSFIVGTLLFGFGGFSLTLFIRVLLQILLSIPLYLGMVAIGNVLLVFTKRTSITIATYLIGLIVFPSFTNQLLQLFPKAEWLQLCDPLSAFSVLSRFWEFPFGVVGMILLFWFLLDALLLFAGSRLYTNADIA</sequence>
<feature type="transmembrane region" description="Helical" evidence="1">
    <location>
        <begin position="74"/>
        <end position="93"/>
    </location>
</feature>
<keyword evidence="1" id="KW-0472">Membrane</keyword>
<gene>
    <name evidence="2" type="ORF">EK398_18690</name>
</gene>
<proteinExistence type="predicted"/>
<feature type="transmembrane region" description="Helical" evidence="1">
    <location>
        <begin position="21"/>
        <end position="38"/>
    </location>
</feature>
<feature type="transmembrane region" description="Helical" evidence="1">
    <location>
        <begin position="185"/>
        <end position="203"/>
    </location>
</feature>
<dbReference type="EMBL" id="RYZS01000002">
    <property type="protein sequence ID" value="RVU92545.1"/>
    <property type="molecule type" value="Genomic_DNA"/>
</dbReference>
<dbReference type="GO" id="GO:0140359">
    <property type="term" value="F:ABC-type transporter activity"/>
    <property type="evidence" value="ECO:0007669"/>
    <property type="project" value="InterPro"/>
</dbReference>
<feature type="transmembrane region" description="Helical" evidence="1">
    <location>
        <begin position="154"/>
        <end position="178"/>
    </location>
</feature>
<dbReference type="Proteomes" id="UP000288388">
    <property type="component" value="Unassembled WGS sequence"/>
</dbReference>
<evidence type="ECO:0000313" key="3">
    <source>
        <dbReference type="Proteomes" id="UP000288388"/>
    </source>
</evidence>
<evidence type="ECO:0000256" key="1">
    <source>
        <dbReference type="SAM" id="Phobius"/>
    </source>
</evidence>
<name>A0A2N8PTS4_ENTAV</name>
<dbReference type="Pfam" id="PF12679">
    <property type="entry name" value="ABC2_membrane_2"/>
    <property type="match status" value="1"/>
</dbReference>
<dbReference type="RefSeq" id="WP_102873187.1">
    <property type="nucleotide sequence ID" value="NZ_JBDMGC010000061.1"/>
</dbReference>
<protein>
    <submittedName>
        <fullName evidence="2">ABC transporter permease</fullName>
    </submittedName>
</protein>
<evidence type="ECO:0000313" key="2">
    <source>
        <dbReference type="EMBL" id="RVU92545.1"/>
    </source>
</evidence>
<organism evidence="2 3">
    <name type="scientific">Enterococcus avium</name>
    <name type="common">Streptococcus avium</name>
    <dbReference type="NCBI Taxonomy" id="33945"/>
    <lineage>
        <taxon>Bacteria</taxon>
        <taxon>Bacillati</taxon>
        <taxon>Bacillota</taxon>
        <taxon>Bacilli</taxon>
        <taxon>Lactobacillales</taxon>
        <taxon>Enterococcaceae</taxon>
        <taxon>Enterococcus</taxon>
    </lineage>
</organism>